<accession>T1FFD6</accession>
<dbReference type="EMBL" id="KB097558">
    <property type="protein sequence ID" value="ESN94931.1"/>
    <property type="molecule type" value="Genomic_DNA"/>
</dbReference>
<name>T1FFD6_HELRO</name>
<evidence type="ECO:0000313" key="3">
    <source>
        <dbReference type="EnsemblMetazoa" id="HelroP180038"/>
    </source>
</evidence>
<evidence type="ECO:0000313" key="4">
    <source>
        <dbReference type="Proteomes" id="UP000015101"/>
    </source>
</evidence>
<feature type="compositionally biased region" description="Basic and acidic residues" evidence="1">
    <location>
        <begin position="77"/>
        <end position="106"/>
    </location>
</feature>
<dbReference type="GeneID" id="20207535"/>
<reference evidence="3" key="3">
    <citation type="submission" date="2015-06" db="UniProtKB">
        <authorList>
            <consortium name="EnsemblMetazoa"/>
        </authorList>
    </citation>
    <scope>IDENTIFICATION</scope>
</reference>
<keyword evidence="4" id="KW-1185">Reference proteome</keyword>
<dbReference type="InParanoid" id="T1FFD6"/>
<feature type="region of interest" description="Disordered" evidence="1">
    <location>
        <begin position="71"/>
        <end position="109"/>
    </location>
</feature>
<dbReference type="RefSeq" id="XP_009027050.1">
    <property type="nucleotide sequence ID" value="XM_009028802.1"/>
</dbReference>
<dbReference type="KEGG" id="hro:HELRODRAFT_180038"/>
<dbReference type="EMBL" id="AMQM01007076">
    <property type="status" value="NOT_ANNOTATED_CDS"/>
    <property type="molecule type" value="Genomic_DNA"/>
</dbReference>
<gene>
    <name evidence="3" type="primary">20207535</name>
    <name evidence="2" type="ORF">HELRODRAFT_180038</name>
</gene>
<dbReference type="AlphaFoldDB" id="T1FFD6"/>
<reference evidence="2 4" key="2">
    <citation type="journal article" date="2013" name="Nature">
        <title>Insights into bilaterian evolution from three spiralian genomes.</title>
        <authorList>
            <person name="Simakov O."/>
            <person name="Marletaz F."/>
            <person name="Cho S.J."/>
            <person name="Edsinger-Gonzales E."/>
            <person name="Havlak P."/>
            <person name="Hellsten U."/>
            <person name="Kuo D.H."/>
            <person name="Larsson T."/>
            <person name="Lv J."/>
            <person name="Arendt D."/>
            <person name="Savage R."/>
            <person name="Osoegawa K."/>
            <person name="de Jong P."/>
            <person name="Grimwood J."/>
            <person name="Chapman J.A."/>
            <person name="Shapiro H."/>
            <person name="Aerts A."/>
            <person name="Otillar R.P."/>
            <person name="Terry A.Y."/>
            <person name="Boore J.L."/>
            <person name="Grigoriev I.V."/>
            <person name="Lindberg D.R."/>
            <person name="Seaver E.C."/>
            <person name="Weisblat D.A."/>
            <person name="Putnam N.H."/>
            <person name="Rokhsar D.S."/>
        </authorList>
    </citation>
    <scope>NUCLEOTIDE SEQUENCE</scope>
</reference>
<reference evidence="4" key="1">
    <citation type="submission" date="2012-12" db="EMBL/GenBank/DDBJ databases">
        <authorList>
            <person name="Hellsten U."/>
            <person name="Grimwood J."/>
            <person name="Chapman J.A."/>
            <person name="Shapiro H."/>
            <person name="Aerts A."/>
            <person name="Otillar R.P."/>
            <person name="Terry A.Y."/>
            <person name="Boore J.L."/>
            <person name="Simakov O."/>
            <person name="Marletaz F."/>
            <person name="Cho S.-J."/>
            <person name="Edsinger-Gonzales E."/>
            <person name="Havlak P."/>
            <person name="Kuo D.-H."/>
            <person name="Larsson T."/>
            <person name="Lv J."/>
            <person name="Arendt D."/>
            <person name="Savage R."/>
            <person name="Osoegawa K."/>
            <person name="de Jong P."/>
            <person name="Lindberg D.R."/>
            <person name="Seaver E.C."/>
            <person name="Weisblat D.A."/>
            <person name="Putnam N.H."/>
            <person name="Grigoriev I.V."/>
            <person name="Rokhsar D.S."/>
        </authorList>
    </citation>
    <scope>NUCLEOTIDE SEQUENCE</scope>
</reference>
<dbReference type="CTD" id="20207535"/>
<proteinExistence type="predicted"/>
<sequence length="238" mass="27626">MCEIKETNDNKWWWNTRNTAHTKKDIRTLDAYIIVPGLKTTLSFLQFYGDVMNERIVCLDELKEKKSNYVNEDTSSEIDHNVSPKVEKNRESFDNVSGDKHGKSENLETDGDLVNCTTKIVSSKDIKMTPSDNFSNVNKENIKKTRLGINSASHLTEGDMLDYVTKHAISKTAKFTPSDNFHHLSRDRHAKMESLKRSKLTKTSIPLISEDERLDYKREKLFQQKERQKIFDDKRHAV</sequence>
<evidence type="ECO:0000313" key="2">
    <source>
        <dbReference type="EMBL" id="ESN94931.1"/>
    </source>
</evidence>
<protein>
    <submittedName>
        <fullName evidence="2 3">Uncharacterized protein</fullName>
    </submittedName>
</protein>
<evidence type="ECO:0000256" key="1">
    <source>
        <dbReference type="SAM" id="MobiDB-lite"/>
    </source>
</evidence>
<dbReference type="EnsemblMetazoa" id="HelroT180038">
    <property type="protein sequence ID" value="HelroP180038"/>
    <property type="gene ID" value="HelroG180038"/>
</dbReference>
<dbReference type="HOGENOM" id="CLU_1166967_0_0_1"/>
<dbReference type="Proteomes" id="UP000015101">
    <property type="component" value="Unassembled WGS sequence"/>
</dbReference>
<organism evidence="3 4">
    <name type="scientific">Helobdella robusta</name>
    <name type="common">Californian leech</name>
    <dbReference type="NCBI Taxonomy" id="6412"/>
    <lineage>
        <taxon>Eukaryota</taxon>
        <taxon>Metazoa</taxon>
        <taxon>Spiralia</taxon>
        <taxon>Lophotrochozoa</taxon>
        <taxon>Annelida</taxon>
        <taxon>Clitellata</taxon>
        <taxon>Hirudinea</taxon>
        <taxon>Rhynchobdellida</taxon>
        <taxon>Glossiphoniidae</taxon>
        <taxon>Helobdella</taxon>
    </lineage>
</organism>